<dbReference type="EMBL" id="JAAGXA010000008">
    <property type="protein sequence ID" value="NEN79177.1"/>
    <property type="molecule type" value="Genomic_DNA"/>
</dbReference>
<sequence length="212" mass="22479">MGWVIALLVVAAAVAAAVVIWRTRTSKPAGASSRGPGDVIAESDLASVEPLRRLQVGDVVGYEGAMLFVRGRLDFDEEGYRWTEHFLDDDTTRRWLTVEEDEGFEVSLWRSIAAGDVEQGGAGDRDVIVGGVAYRLQEKGSAAFRASGATGTAPQGTAEYADYASADGKHLLGFEKFGSTWEASLGQPLQPWELTVYPGSDGPAAGTGPAGR</sequence>
<accession>A0A6P0HLP7</accession>
<proteinExistence type="predicted"/>
<evidence type="ECO:0000259" key="1">
    <source>
        <dbReference type="Pfam" id="PF13785"/>
    </source>
</evidence>
<dbReference type="InterPro" id="IPR025235">
    <property type="entry name" value="DUF4178"/>
</dbReference>
<dbReference type="Proteomes" id="UP000468687">
    <property type="component" value="Unassembled WGS sequence"/>
</dbReference>
<dbReference type="Pfam" id="PF13785">
    <property type="entry name" value="DUF4178"/>
    <property type="match status" value="1"/>
</dbReference>
<evidence type="ECO:0000313" key="2">
    <source>
        <dbReference type="EMBL" id="NEN79177.1"/>
    </source>
</evidence>
<feature type="domain" description="DUF4178" evidence="1">
    <location>
        <begin position="55"/>
        <end position="191"/>
    </location>
</feature>
<name>A0A6P0HLP7_9ACTN</name>
<keyword evidence="3" id="KW-1185">Reference proteome</keyword>
<organism evidence="2 3">
    <name type="scientific">Nocardioides zeae</name>
    <dbReference type="NCBI Taxonomy" id="1457234"/>
    <lineage>
        <taxon>Bacteria</taxon>
        <taxon>Bacillati</taxon>
        <taxon>Actinomycetota</taxon>
        <taxon>Actinomycetes</taxon>
        <taxon>Propionibacteriales</taxon>
        <taxon>Nocardioidaceae</taxon>
        <taxon>Nocardioides</taxon>
    </lineage>
</organism>
<comment type="caution">
    <text evidence="2">The sequence shown here is derived from an EMBL/GenBank/DDBJ whole genome shotgun (WGS) entry which is preliminary data.</text>
</comment>
<evidence type="ECO:0000313" key="3">
    <source>
        <dbReference type="Proteomes" id="UP000468687"/>
    </source>
</evidence>
<gene>
    <name evidence="2" type="ORF">G3T38_12900</name>
</gene>
<dbReference type="AlphaFoldDB" id="A0A6P0HLP7"/>
<protein>
    <submittedName>
        <fullName evidence="2">DUF4178 domain-containing protein</fullName>
    </submittedName>
</protein>
<reference evidence="2 3" key="1">
    <citation type="journal article" date="2014" name="Int. J. Syst. Evol. Microbiol.">
        <title>Nocardioides zeae sp. nov., isolated from the stem of Zea mays.</title>
        <authorList>
            <person name="Glaeser S.P."/>
            <person name="McInroy J.A."/>
            <person name="Busse H.J."/>
            <person name="Kampfer P."/>
        </authorList>
    </citation>
    <scope>NUCLEOTIDE SEQUENCE [LARGE SCALE GENOMIC DNA]</scope>
    <source>
        <strain evidence="2 3">JCM 30728</strain>
    </source>
</reference>
<dbReference type="RefSeq" id="WP_163772713.1">
    <property type="nucleotide sequence ID" value="NZ_JAAGXA010000008.1"/>
</dbReference>